<dbReference type="OMA" id="SRARTYD"/>
<dbReference type="KEGG" id="pbn:PADG_11621"/>
<dbReference type="HOGENOM" id="CLU_2292508_0_0_1"/>
<dbReference type="InParanoid" id="A0A0A0HVM3"/>
<name>A0A0A0HVM3_PARBD</name>
<proteinExistence type="predicted"/>
<dbReference type="EMBL" id="KN275960">
    <property type="protein sequence ID" value="KGM92091.1"/>
    <property type="molecule type" value="Genomic_DNA"/>
</dbReference>
<protein>
    <submittedName>
        <fullName evidence="1">Uncharacterized protein</fullName>
    </submittedName>
</protein>
<evidence type="ECO:0000313" key="2">
    <source>
        <dbReference type="Proteomes" id="UP000001628"/>
    </source>
</evidence>
<reference evidence="1 2" key="1">
    <citation type="journal article" date="2011" name="PLoS Genet.">
        <title>Comparative genomic analysis of human fungal pathogens causing paracoccidioidomycosis.</title>
        <authorList>
            <person name="Desjardins C.A."/>
            <person name="Champion M.D."/>
            <person name="Holder J.W."/>
            <person name="Muszewska A."/>
            <person name="Goldberg J."/>
            <person name="Bailao A.M."/>
            <person name="Brigido M.M."/>
            <person name="Ferreira M.E."/>
            <person name="Garcia A.M."/>
            <person name="Grynberg M."/>
            <person name="Gujja S."/>
            <person name="Heiman D.I."/>
            <person name="Henn M.R."/>
            <person name="Kodira C.D."/>
            <person name="Leon-Narvaez H."/>
            <person name="Longo L.V."/>
            <person name="Ma L.J."/>
            <person name="Malavazi I."/>
            <person name="Matsuo A.L."/>
            <person name="Morais F.V."/>
            <person name="Pereira M."/>
            <person name="Rodriguez-Brito S."/>
            <person name="Sakthikumar S."/>
            <person name="Salem-Izacc S.M."/>
            <person name="Sykes S.M."/>
            <person name="Teixeira M.M."/>
            <person name="Vallejo M.C."/>
            <person name="Walter M.E."/>
            <person name="Yandava C."/>
            <person name="Young S."/>
            <person name="Zeng Q."/>
            <person name="Zucker J."/>
            <person name="Felipe M.S."/>
            <person name="Goldman G.H."/>
            <person name="Haas B.J."/>
            <person name="McEwen J.G."/>
            <person name="Nino-Vega G."/>
            <person name="Puccia R."/>
            <person name="San-Blas G."/>
            <person name="Soares C.M."/>
            <person name="Birren B.W."/>
            <person name="Cuomo C.A."/>
        </authorList>
    </citation>
    <scope>NUCLEOTIDE SEQUENCE [LARGE SCALE GENOMIC DNA]</scope>
    <source>
        <strain evidence="1 2">Pb18</strain>
    </source>
</reference>
<dbReference type="Proteomes" id="UP000001628">
    <property type="component" value="Unassembled WGS sequence"/>
</dbReference>
<dbReference type="GeneID" id="22587518"/>
<dbReference type="AlphaFoldDB" id="A0A0A0HVM3"/>
<dbReference type="RefSeq" id="XP_010759857.1">
    <property type="nucleotide sequence ID" value="XM_010761555.1"/>
</dbReference>
<sequence>MFLSKLRRVKPNSQAPQMLREGQTIQQTKPPLILRGPLGFELRVIDINSDGTGVATIANIHVNTGAVEVPNIHPERLSRARTYDIITDDNVWESFNDRFTQCTDVQENSILGPND</sequence>
<evidence type="ECO:0000313" key="1">
    <source>
        <dbReference type="EMBL" id="KGM92091.1"/>
    </source>
</evidence>
<gene>
    <name evidence="1" type="ORF">PADG_11621</name>
</gene>
<keyword evidence="2" id="KW-1185">Reference proteome</keyword>
<dbReference type="VEuPathDB" id="FungiDB:PADG_11621"/>
<dbReference type="eggNOG" id="ENOG502RMZZ">
    <property type="taxonomic scope" value="Eukaryota"/>
</dbReference>
<accession>A0A0A0HVM3</accession>
<organism evidence="1 2">
    <name type="scientific">Paracoccidioides brasiliensis (strain Pb18)</name>
    <dbReference type="NCBI Taxonomy" id="502780"/>
    <lineage>
        <taxon>Eukaryota</taxon>
        <taxon>Fungi</taxon>
        <taxon>Dikarya</taxon>
        <taxon>Ascomycota</taxon>
        <taxon>Pezizomycotina</taxon>
        <taxon>Eurotiomycetes</taxon>
        <taxon>Eurotiomycetidae</taxon>
        <taxon>Onygenales</taxon>
        <taxon>Ajellomycetaceae</taxon>
        <taxon>Paracoccidioides</taxon>
    </lineage>
</organism>
<dbReference type="OrthoDB" id="10339084at2759"/>